<feature type="region of interest" description="Disordered" evidence="1">
    <location>
        <begin position="27"/>
        <end position="48"/>
    </location>
</feature>
<reference evidence="3" key="1">
    <citation type="submission" date="2014-04" db="EMBL/GenBank/DDBJ databases">
        <title>Evolutionary Origins and Diversification of the Mycorrhizal Mutualists.</title>
        <authorList>
            <consortium name="DOE Joint Genome Institute"/>
            <consortium name="Mycorrhizal Genomics Consortium"/>
            <person name="Kohler A."/>
            <person name="Kuo A."/>
            <person name="Nagy L.G."/>
            <person name="Floudas D."/>
            <person name="Copeland A."/>
            <person name="Barry K.W."/>
            <person name="Cichocki N."/>
            <person name="Veneault-Fourrey C."/>
            <person name="LaButti K."/>
            <person name="Lindquist E.A."/>
            <person name="Lipzen A."/>
            <person name="Lundell T."/>
            <person name="Morin E."/>
            <person name="Murat C."/>
            <person name="Riley R."/>
            <person name="Ohm R."/>
            <person name="Sun H."/>
            <person name="Tunlid A."/>
            <person name="Henrissat B."/>
            <person name="Grigoriev I.V."/>
            <person name="Hibbett D.S."/>
            <person name="Martin F."/>
        </authorList>
    </citation>
    <scope>NUCLEOTIDE SEQUENCE [LARGE SCALE GENOMIC DNA]</scope>
    <source>
        <strain evidence="3">FD-334 SS-4</strain>
    </source>
</reference>
<name>A0A0D2MR36_HYPSF</name>
<keyword evidence="3" id="KW-1185">Reference proteome</keyword>
<dbReference type="Proteomes" id="UP000054270">
    <property type="component" value="Unassembled WGS sequence"/>
</dbReference>
<proteinExistence type="predicted"/>
<evidence type="ECO:0000256" key="1">
    <source>
        <dbReference type="SAM" id="MobiDB-lite"/>
    </source>
</evidence>
<evidence type="ECO:0000313" key="2">
    <source>
        <dbReference type="EMBL" id="KJA26458.1"/>
    </source>
</evidence>
<protein>
    <submittedName>
        <fullName evidence="2">Uncharacterized protein</fullName>
    </submittedName>
</protein>
<gene>
    <name evidence="2" type="ORF">HYPSUDRAFT_198761</name>
</gene>
<sequence length="324" mass="34805">MPEDTLPLLSARRTLVPKFPLAHGRLYQAQGTQDPSPPTRESSHGDSEIAQHPLVCAASMASTVHTRCEYNELLYPMLAALASAGMLHAYVAAAEIRMIFATCSPPGRFGAHCCGVRTYGEYTRLRAPTVSFLLAISHPPAHVHEAVADGRQKLLGDLTPPQAAATYTDGIGGVVKASLGQLYNNRAGAYKVSRERMVNENRASSAGAVFGLPVTLMRNANTQSYTEAYRFAPEGIMSQNKGISRGRLRGVVASLNILSRDETAMRDVGSAVRSKADAVPEFYVYSLDEADRGACEDGCWCWRVCAQQSDCATSGSTDCVAQEG</sequence>
<accession>A0A0D2MR36</accession>
<dbReference type="AlphaFoldDB" id="A0A0D2MR36"/>
<organism evidence="2 3">
    <name type="scientific">Hypholoma sublateritium (strain FD-334 SS-4)</name>
    <dbReference type="NCBI Taxonomy" id="945553"/>
    <lineage>
        <taxon>Eukaryota</taxon>
        <taxon>Fungi</taxon>
        <taxon>Dikarya</taxon>
        <taxon>Basidiomycota</taxon>
        <taxon>Agaricomycotina</taxon>
        <taxon>Agaricomycetes</taxon>
        <taxon>Agaricomycetidae</taxon>
        <taxon>Agaricales</taxon>
        <taxon>Agaricineae</taxon>
        <taxon>Strophariaceae</taxon>
        <taxon>Hypholoma</taxon>
    </lineage>
</organism>
<dbReference type="EMBL" id="KN817527">
    <property type="protein sequence ID" value="KJA26458.1"/>
    <property type="molecule type" value="Genomic_DNA"/>
</dbReference>
<evidence type="ECO:0000313" key="3">
    <source>
        <dbReference type="Proteomes" id="UP000054270"/>
    </source>
</evidence>